<dbReference type="SUPFAM" id="SSF53474">
    <property type="entry name" value="alpha/beta-Hydrolases"/>
    <property type="match status" value="1"/>
</dbReference>
<dbReference type="Pfam" id="PF12697">
    <property type="entry name" value="Abhydrolase_6"/>
    <property type="match status" value="1"/>
</dbReference>
<dbReference type="EMBL" id="JBHSXN010000002">
    <property type="protein sequence ID" value="MFC6953822.1"/>
    <property type="molecule type" value="Genomic_DNA"/>
</dbReference>
<sequence length="276" mass="29539">MGVVATGSIHGHSYVRVQGGGDADGVLVVVPGLNDPLKRVGDARWFAGLMALYLRRYRDARTVYMLSRPPGLAGARTTREMAGHYATALDALATAEGVERVDLLGLSLGGFVVQHLAADRPDRVDRAILGLAGTELSTAGETRLQRWRALARGERWGPIYRDAYGLVATGLRAKLLQAGSAGYDLLATPRHPSDFTASVDASLAHDGRDALHDVPVPTLVVGGTDDPFFDERGFRDATRRLPDGRLALLDGVGHDAVIEHPEAFDGAIRRFLTADA</sequence>
<dbReference type="InterPro" id="IPR050471">
    <property type="entry name" value="AB_hydrolase"/>
</dbReference>
<keyword evidence="2" id="KW-0378">Hydrolase</keyword>
<dbReference type="PANTHER" id="PTHR43433:SF5">
    <property type="entry name" value="AB HYDROLASE-1 DOMAIN-CONTAINING PROTEIN"/>
    <property type="match status" value="1"/>
</dbReference>
<gene>
    <name evidence="2" type="ORF">ACFQGB_13200</name>
</gene>
<comment type="caution">
    <text evidence="2">The sequence shown here is derived from an EMBL/GenBank/DDBJ whole genome shotgun (WGS) entry which is preliminary data.</text>
</comment>
<dbReference type="Gene3D" id="3.40.50.1820">
    <property type="entry name" value="alpha/beta hydrolase"/>
    <property type="match status" value="1"/>
</dbReference>
<evidence type="ECO:0000313" key="2">
    <source>
        <dbReference type="EMBL" id="MFC6953822.1"/>
    </source>
</evidence>
<dbReference type="InterPro" id="IPR000073">
    <property type="entry name" value="AB_hydrolase_1"/>
</dbReference>
<proteinExistence type="predicted"/>
<reference evidence="2 3" key="1">
    <citation type="journal article" date="2019" name="Int. J. Syst. Evol. Microbiol.">
        <title>The Global Catalogue of Microorganisms (GCM) 10K type strain sequencing project: providing services to taxonomists for standard genome sequencing and annotation.</title>
        <authorList>
            <consortium name="The Broad Institute Genomics Platform"/>
            <consortium name="The Broad Institute Genome Sequencing Center for Infectious Disease"/>
            <person name="Wu L."/>
            <person name="Ma J."/>
        </authorList>
    </citation>
    <scope>NUCLEOTIDE SEQUENCE [LARGE SCALE GENOMIC DNA]</scope>
    <source>
        <strain evidence="2 3">GX26</strain>
    </source>
</reference>
<name>A0ABD5VKU9_9EURY</name>
<dbReference type="GO" id="GO:0016787">
    <property type="term" value="F:hydrolase activity"/>
    <property type="evidence" value="ECO:0007669"/>
    <property type="project" value="UniProtKB-KW"/>
</dbReference>
<accession>A0ABD5VKU9</accession>
<dbReference type="InterPro" id="IPR029058">
    <property type="entry name" value="AB_hydrolase_fold"/>
</dbReference>
<dbReference type="AlphaFoldDB" id="A0ABD5VKU9"/>
<dbReference type="RefSeq" id="WP_336350773.1">
    <property type="nucleotide sequence ID" value="NZ_JAZAQL010000002.1"/>
</dbReference>
<evidence type="ECO:0000259" key="1">
    <source>
        <dbReference type="Pfam" id="PF12697"/>
    </source>
</evidence>
<feature type="domain" description="AB hydrolase-1" evidence="1">
    <location>
        <begin position="27"/>
        <end position="264"/>
    </location>
</feature>
<organism evidence="2 3">
    <name type="scientific">Halorubellus litoreus</name>
    <dbReference type="NCBI Taxonomy" id="755308"/>
    <lineage>
        <taxon>Archaea</taxon>
        <taxon>Methanobacteriati</taxon>
        <taxon>Methanobacteriota</taxon>
        <taxon>Stenosarchaea group</taxon>
        <taxon>Halobacteria</taxon>
        <taxon>Halobacteriales</taxon>
        <taxon>Halorubellaceae</taxon>
        <taxon>Halorubellus</taxon>
    </lineage>
</organism>
<dbReference type="Proteomes" id="UP001596395">
    <property type="component" value="Unassembled WGS sequence"/>
</dbReference>
<keyword evidence="3" id="KW-1185">Reference proteome</keyword>
<evidence type="ECO:0000313" key="3">
    <source>
        <dbReference type="Proteomes" id="UP001596395"/>
    </source>
</evidence>
<protein>
    <submittedName>
        <fullName evidence="2">Alpha/beta fold hydrolase</fullName>
    </submittedName>
</protein>
<dbReference type="PANTHER" id="PTHR43433">
    <property type="entry name" value="HYDROLASE, ALPHA/BETA FOLD FAMILY PROTEIN"/>
    <property type="match status" value="1"/>
</dbReference>